<sequence>MDKEEPPVWSLTLKYYCYGHFNMFIVIVGFIFNMITFRHMIEIFCSITNKHNQRLHNHHKFFIDDDDNNLDKVDDASLTASE</sequence>
<keyword evidence="1" id="KW-1133">Transmembrane helix</keyword>
<evidence type="ECO:0000256" key="1">
    <source>
        <dbReference type="SAM" id="Phobius"/>
    </source>
</evidence>
<evidence type="ECO:0000313" key="3">
    <source>
        <dbReference type="Proteomes" id="UP000790347"/>
    </source>
</evidence>
<dbReference type="AlphaFoldDB" id="A0A922I940"/>
<protein>
    <submittedName>
        <fullName evidence="2">Uncharacterized protein</fullName>
    </submittedName>
</protein>
<dbReference type="Proteomes" id="UP000790347">
    <property type="component" value="Unassembled WGS sequence"/>
</dbReference>
<accession>A0A922I940</accession>
<keyword evidence="1" id="KW-0812">Transmembrane</keyword>
<keyword evidence="1" id="KW-0472">Membrane</keyword>
<reference evidence="2" key="1">
    <citation type="submission" date="2013-05" db="EMBL/GenBank/DDBJ databases">
        <authorList>
            <person name="Yim A.K.Y."/>
            <person name="Chan T.F."/>
            <person name="Ji K.M."/>
            <person name="Liu X.Y."/>
            <person name="Zhou J.W."/>
            <person name="Li R.Q."/>
            <person name="Yang K.Y."/>
            <person name="Li J."/>
            <person name="Li M."/>
            <person name="Law P.T.W."/>
            <person name="Wu Y.L."/>
            <person name="Cai Z.L."/>
            <person name="Qin H."/>
            <person name="Bao Y."/>
            <person name="Leung R.K.K."/>
            <person name="Ng P.K.S."/>
            <person name="Zou J."/>
            <person name="Zhong X.J."/>
            <person name="Ran P.X."/>
            <person name="Zhong N.S."/>
            <person name="Liu Z.G."/>
            <person name="Tsui S.K.W."/>
        </authorList>
    </citation>
    <scope>NUCLEOTIDE SEQUENCE</scope>
    <source>
        <strain evidence="2">Derf</strain>
        <tissue evidence="2">Whole organism</tissue>
    </source>
</reference>
<comment type="caution">
    <text evidence="2">The sequence shown here is derived from an EMBL/GenBank/DDBJ whole genome shotgun (WGS) entry which is preliminary data.</text>
</comment>
<gene>
    <name evidence="2" type="ORF">DERF_000623</name>
</gene>
<proteinExistence type="predicted"/>
<feature type="transmembrane region" description="Helical" evidence="1">
    <location>
        <begin position="20"/>
        <end position="41"/>
    </location>
</feature>
<keyword evidence="3" id="KW-1185">Reference proteome</keyword>
<dbReference type="EMBL" id="ASGP02000001">
    <property type="protein sequence ID" value="KAH9526547.1"/>
    <property type="molecule type" value="Genomic_DNA"/>
</dbReference>
<evidence type="ECO:0000313" key="2">
    <source>
        <dbReference type="EMBL" id="KAH9526547.1"/>
    </source>
</evidence>
<reference evidence="2" key="2">
    <citation type="journal article" date="2022" name="Res Sq">
        <title>Comparative Genomics Reveals Insights into the Divergent Evolution of Astigmatic Mites and Household Pest Adaptations.</title>
        <authorList>
            <person name="Xiong Q."/>
            <person name="Wan A.T.-Y."/>
            <person name="Liu X.-Y."/>
            <person name="Fung C.S.-H."/>
            <person name="Xiao X."/>
            <person name="Malainual N."/>
            <person name="Hou J."/>
            <person name="Wang L."/>
            <person name="Wang M."/>
            <person name="Yang K."/>
            <person name="Cui Y."/>
            <person name="Leung E."/>
            <person name="Nong W."/>
            <person name="Shin S.-K."/>
            <person name="Au S."/>
            <person name="Jeong K.Y."/>
            <person name="Chew F.T."/>
            <person name="Hui J."/>
            <person name="Leung T.F."/>
            <person name="Tungtrongchitr A."/>
            <person name="Zhong N."/>
            <person name="Liu Z."/>
            <person name="Tsui S."/>
        </authorList>
    </citation>
    <scope>NUCLEOTIDE SEQUENCE</scope>
    <source>
        <strain evidence="2">Derf</strain>
        <tissue evidence="2">Whole organism</tissue>
    </source>
</reference>
<name>A0A922I940_DERFA</name>
<organism evidence="2 3">
    <name type="scientific">Dermatophagoides farinae</name>
    <name type="common">American house dust mite</name>
    <dbReference type="NCBI Taxonomy" id="6954"/>
    <lineage>
        <taxon>Eukaryota</taxon>
        <taxon>Metazoa</taxon>
        <taxon>Ecdysozoa</taxon>
        <taxon>Arthropoda</taxon>
        <taxon>Chelicerata</taxon>
        <taxon>Arachnida</taxon>
        <taxon>Acari</taxon>
        <taxon>Acariformes</taxon>
        <taxon>Sarcoptiformes</taxon>
        <taxon>Astigmata</taxon>
        <taxon>Psoroptidia</taxon>
        <taxon>Analgoidea</taxon>
        <taxon>Pyroglyphidae</taxon>
        <taxon>Dermatophagoidinae</taxon>
        <taxon>Dermatophagoides</taxon>
    </lineage>
</organism>